<reference evidence="2 3" key="1">
    <citation type="submission" date="2022-07" db="EMBL/GenBank/DDBJ databases">
        <title>Methylomonas rivi sp. nov., Methylomonas rosea sp. nov., Methylomonas aureus sp. nov. and Methylomonas subterranea sp. nov., four novel methanotrophs isolated from a freshwater creek and the deep terrestrial subsurface.</title>
        <authorList>
            <person name="Abin C."/>
            <person name="Sankaranarayanan K."/>
            <person name="Garner C."/>
            <person name="Sindelar R."/>
            <person name="Kotary K."/>
            <person name="Garner R."/>
            <person name="Barclay S."/>
            <person name="Lawson P."/>
            <person name="Krumholz L."/>
        </authorList>
    </citation>
    <scope>NUCLEOTIDE SEQUENCE [LARGE SCALE GENOMIC DNA]</scope>
    <source>
        <strain evidence="2 3">SURF-2</strain>
    </source>
</reference>
<dbReference type="InterPro" id="IPR027417">
    <property type="entry name" value="P-loop_NTPase"/>
</dbReference>
<comment type="caution">
    <text evidence="2">The sequence shown here is derived from an EMBL/GenBank/DDBJ whole genome shotgun (WGS) entry which is preliminary data.</text>
</comment>
<protein>
    <submittedName>
        <fullName evidence="2">GTPase domain-containing protein</fullName>
    </submittedName>
</protein>
<proteinExistence type="predicted"/>
<accession>A0ABT1TJR2</accession>
<organism evidence="2 3">
    <name type="scientific">Methylomonas subterranea</name>
    <dbReference type="NCBI Taxonomy" id="2952225"/>
    <lineage>
        <taxon>Bacteria</taxon>
        <taxon>Pseudomonadati</taxon>
        <taxon>Pseudomonadota</taxon>
        <taxon>Gammaproteobacteria</taxon>
        <taxon>Methylococcales</taxon>
        <taxon>Methylococcaceae</taxon>
        <taxon>Methylomonas</taxon>
    </lineage>
</organism>
<dbReference type="RefSeq" id="WP_256603721.1">
    <property type="nucleotide sequence ID" value="NZ_JANIBJ010000035.1"/>
</dbReference>
<dbReference type="InterPro" id="IPR006073">
    <property type="entry name" value="GTP-bd"/>
</dbReference>
<dbReference type="Pfam" id="PF01926">
    <property type="entry name" value="MMR_HSR1"/>
    <property type="match status" value="1"/>
</dbReference>
<sequence>MLEFIQLLKQRYQSVLTELAPKSPLYFEYQQRSEQLLYAEAFLRRGVLIHEFPQCPLQIAVIGPTQAGKSSVVNLLLNDSLAGVSPLAGYTVHAQGFCHRVAADDLDGLQHYFGRFQCLDAAALSRSRYDCYSIGQSSAISDLLPACVVWDTPDFDSIDAADYREGVIRTLALADVLVLVVSKEKYADQSVWEVMQTLRPLGQPTVICLNKLAEGSESLIEDSLRQKWLQSRGDTVPPVVPLLFEKSTSAPVWPPGAKNLLTDAVKRVERAKHLCYQQQFFSRHWREWLEPVYAEHKAQGEWQGLVDRMLEQAVVAYRRDYLEHPHHYQTFQSALLNLLNLLEIPGLAKIAGKARRAMTWPVRRLMKLGRDEFNASPVQEIGILNQIGSHVLIQLADRLLEKTETERLNVGWWRETAVLLRQKRAELTQDYQQAVLQYQQDFLGEIDAAAHRLYHKLEEQPLVLNSLRATRISTDAGGLFLAIQAGGVGVHDLLLTPLMLSMTSLLAESAIGGYMGRVESELKQQQMRTVNARLFQAVLRERLYELPLGIQLSTRFNISEQQCRQAEQALHEKKNGLRIL</sequence>
<name>A0ABT1TJR2_9GAMM</name>
<dbReference type="CDD" id="cd00882">
    <property type="entry name" value="Ras_like_GTPase"/>
    <property type="match status" value="1"/>
</dbReference>
<keyword evidence="3" id="KW-1185">Reference proteome</keyword>
<dbReference type="Proteomes" id="UP001524499">
    <property type="component" value="Unassembled WGS sequence"/>
</dbReference>
<evidence type="ECO:0000259" key="1">
    <source>
        <dbReference type="Pfam" id="PF01926"/>
    </source>
</evidence>
<gene>
    <name evidence="2" type="ORF">NP590_16445</name>
</gene>
<dbReference type="EMBL" id="JANIBJ010000035">
    <property type="protein sequence ID" value="MCQ8105703.1"/>
    <property type="molecule type" value="Genomic_DNA"/>
</dbReference>
<dbReference type="Gene3D" id="3.40.50.300">
    <property type="entry name" value="P-loop containing nucleotide triphosphate hydrolases"/>
    <property type="match status" value="1"/>
</dbReference>
<dbReference type="SUPFAM" id="SSF52540">
    <property type="entry name" value="P-loop containing nucleoside triphosphate hydrolases"/>
    <property type="match status" value="1"/>
</dbReference>
<feature type="domain" description="G" evidence="1">
    <location>
        <begin position="58"/>
        <end position="211"/>
    </location>
</feature>
<evidence type="ECO:0000313" key="3">
    <source>
        <dbReference type="Proteomes" id="UP001524499"/>
    </source>
</evidence>
<evidence type="ECO:0000313" key="2">
    <source>
        <dbReference type="EMBL" id="MCQ8105703.1"/>
    </source>
</evidence>